<accession>A0A919FCK6</accession>
<dbReference type="InterPro" id="IPR013216">
    <property type="entry name" value="Methyltransf_11"/>
</dbReference>
<dbReference type="PANTHER" id="PTHR42912:SF93">
    <property type="entry name" value="N6-ADENOSINE-METHYLTRANSFERASE TMT1A"/>
    <property type="match status" value="1"/>
</dbReference>
<dbReference type="Gene3D" id="3.40.50.150">
    <property type="entry name" value="Vaccinia Virus protein VP39"/>
    <property type="match status" value="1"/>
</dbReference>
<reference evidence="2" key="1">
    <citation type="journal article" date="2014" name="Int. J. Syst. Evol. Microbiol.">
        <title>Complete genome sequence of Corynebacterium casei LMG S-19264T (=DSM 44701T), isolated from a smear-ripened cheese.</title>
        <authorList>
            <consortium name="US DOE Joint Genome Institute (JGI-PGF)"/>
            <person name="Walter F."/>
            <person name="Albersmeier A."/>
            <person name="Kalinowski J."/>
            <person name="Ruckert C."/>
        </authorList>
    </citation>
    <scope>NUCLEOTIDE SEQUENCE</scope>
    <source>
        <strain evidence="2">JCM 13306</strain>
    </source>
</reference>
<dbReference type="CDD" id="cd02440">
    <property type="entry name" value="AdoMet_MTases"/>
    <property type="match status" value="1"/>
</dbReference>
<dbReference type="EMBL" id="BNBA01000048">
    <property type="protein sequence ID" value="GHH60725.1"/>
    <property type="molecule type" value="Genomic_DNA"/>
</dbReference>
<organism evidence="2 3">
    <name type="scientific">Xanthomonas boreopolis</name>
    <dbReference type="NCBI Taxonomy" id="86183"/>
    <lineage>
        <taxon>Bacteria</taxon>
        <taxon>Pseudomonadati</taxon>
        <taxon>Pseudomonadota</taxon>
        <taxon>Gammaproteobacteria</taxon>
        <taxon>Lysobacterales</taxon>
        <taxon>Lysobacteraceae</taxon>
        <taxon>Xanthomonas</taxon>
    </lineage>
</organism>
<dbReference type="InterPro" id="IPR050508">
    <property type="entry name" value="Methyltransf_Superfamily"/>
</dbReference>
<keyword evidence="3" id="KW-1185">Reference proteome</keyword>
<feature type="domain" description="Methyltransferase type 11" evidence="1">
    <location>
        <begin position="50"/>
        <end position="146"/>
    </location>
</feature>
<comment type="caution">
    <text evidence="2">The sequence shown here is derived from an EMBL/GenBank/DDBJ whole genome shotgun (WGS) entry which is preliminary data.</text>
</comment>
<name>A0A919FCK6_9XANT</name>
<dbReference type="RefSeq" id="WP_434030083.1">
    <property type="nucleotide sequence ID" value="NZ_BNBA01000048.1"/>
</dbReference>
<reference evidence="2" key="2">
    <citation type="submission" date="2020-09" db="EMBL/GenBank/DDBJ databases">
        <authorList>
            <person name="Sun Q."/>
            <person name="Ohkuma M."/>
        </authorList>
    </citation>
    <scope>NUCLEOTIDE SEQUENCE</scope>
    <source>
        <strain evidence="2">JCM 13306</strain>
    </source>
</reference>
<sequence length="256" mass="27861">MSASASHAQVVQAQFGEQAEAYLRSAVHAQGSEFAELQAALAARPRARVLDLGCGAGHVAFHLAPLADEVVAYDLSAQMLDVVASAAAERGLDNIRTVRGAAERLPFADAEFDVVASRYSAHHWSDVGQALREARRVLKPGGTAAFIDVMAPGAPLLDTHLQAIELLRDTSHVRDYSAAEWLRLAGEAGLQVQKLHRQRLRLEFAPWVERMRTPELFRQAIRSLQQGVGAEVREYFEIAGDGSFSTDVLVLWAGRA</sequence>
<protein>
    <recommendedName>
        <fullName evidence="1">Methyltransferase type 11 domain-containing protein</fullName>
    </recommendedName>
</protein>
<dbReference type="SUPFAM" id="SSF53335">
    <property type="entry name" value="S-adenosyl-L-methionine-dependent methyltransferases"/>
    <property type="match status" value="1"/>
</dbReference>
<evidence type="ECO:0000313" key="3">
    <source>
        <dbReference type="Proteomes" id="UP000623958"/>
    </source>
</evidence>
<dbReference type="PANTHER" id="PTHR42912">
    <property type="entry name" value="METHYLTRANSFERASE"/>
    <property type="match status" value="1"/>
</dbReference>
<evidence type="ECO:0000259" key="1">
    <source>
        <dbReference type="Pfam" id="PF08241"/>
    </source>
</evidence>
<gene>
    <name evidence="2" type="ORF">GCM10009090_36470</name>
</gene>
<evidence type="ECO:0000313" key="2">
    <source>
        <dbReference type="EMBL" id="GHH60725.1"/>
    </source>
</evidence>
<dbReference type="Pfam" id="PF08241">
    <property type="entry name" value="Methyltransf_11"/>
    <property type="match status" value="1"/>
</dbReference>
<dbReference type="AlphaFoldDB" id="A0A919FCK6"/>
<dbReference type="Proteomes" id="UP000623958">
    <property type="component" value="Unassembled WGS sequence"/>
</dbReference>
<dbReference type="InterPro" id="IPR029063">
    <property type="entry name" value="SAM-dependent_MTases_sf"/>
</dbReference>
<proteinExistence type="predicted"/>
<dbReference type="GO" id="GO:0008757">
    <property type="term" value="F:S-adenosylmethionine-dependent methyltransferase activity"/>
    <property type="evidence" value="ECO:0007669"/>
    <property type="project" value="InterPro"/>
</dbReference>